<dbReference type="InterPro" id="IPR006015">
    <property type="entry name" value="Universal_stress_UspA"/>
</dbReference>
<dbReference type="PANTHER" id="PTHR46268:SF6">
    <property type="entry name" value="UNIVERSAL STRESS PROTEIN UP12"/>
    <property type="match status" value="1"/>
</dbReference>
<organism evidence="3 4">
    <name type="scientific">Terrabacter aerolatus</name>
    <dbReference type="NCBI Taxonomy" id="422442"/>
    <lineage>
        <taxon>Bacteria</taxon>
        <taxon>Bacillati</taxon>
        <taxon>Actinomycetota</taxon>
        <taxon>Actinomycetes</taxon>
        <taxon>Micrococcales</taxon>
        <taxon>Intrasporangiaceae</taxon>
        <taxon>Terrabacter</taxon>
    </lineage>
</organism>
<sequence length="137" mass="14433">MSVAVAHHTRSSSALALQEGARQAAYRGTHLVVIHVVESLDNDIAEANKAGISDAVENALDAVCLPDLQWDVRLVPGGRDIADVSEAILSTVRDLGPDVLVIGARRRSPVGKAFLGSVAQNIILDADVPILVVKSPR</sequence>
<reference evidence="3 4" key="1">
    <citation type="submission" date="2019-07" db="EMBL/GenBank/DDBJ databases">
        <title>Whole genome shotgun sequence of Terrabacter aerolatus NBRC 106305.</title>
        <authorList>
            <person name="Hosoyama A."/>
            <person name="Uohara A."/>
            <person name="Ohji S."/>
            <person name="Ichikawa N."/>
        </authorList>
    </citation>
    <scope>NUCLEOTIDE SEQUENCE [LARGE SCALE GENOMIC DNA]</scope>
    <source>
        <strain evidence="3 4">NBRC 106305</strain>
    </source>
</reference>
<dbReference type="Pfam" id="PF00582">
    <property type="entry name" value="Usp"/>
    <property type="match status" value="1"/>
</dbReference>
<evidence type="ECO:0000313" key="3">
    <source>
        <dbReference type="EMBL" id="GEO28468.1"/>
    </source>
</evidence>
<gene>
    <name evidence="3" type="ORF">TAE01_02780</name>
</gene>
<dbReference type="SUPFAM" id="SSF52402">
    <property type="entry name" value="Adenine nucleotide alpha hydrolases-like"/>
    <property type="match status" value="1"/>
</dbReference>
<dbReference type="CDD" id="cd00293">
    <property type="entry name" value="USP-like"/>
    <property type="match status" value="1"/>
</dbReference>
<accession>A0A512CW62</accession>
<dbReference type="AlphaFoldDB" id="A0A512CW62"/>
<dbReference type="PRINTS" id="PR01438">
    <property type="entry name" value="UNVRSLSTRESS"/>
</dbReference>
<keyword evidence="4" id="KW-1185">Reference proteome</keyword>
<comment type="caution">
    <text evidence="3">The sequence shown here is derived from an EMBL/GenBank/DDBJ whole genome shotgun (WGS) entry which is preliminary data.</text>
</comment>
<dbReference type="InterPro" id="IPR014729">
    <property type="entry name" value="Rossmann-like_a/b/a_fold"/>
</dbReference>
<dbReference type="Gene3D" id="3.40.50.620">
    <property type="entry name" value="HUPs"/>
    <property type="match status" value="1"/>
</dbReference>
<dbReference type="OrthoDB" id="5419113at2"/>
<dbReference type="PANTHER" id="PTHR46268">
    <property type="entry name" value="STRESS RESPONSE PROTEIN NHAX"/>
    <property type="match status" value="1"/>
</dbReference>
<name>A0A512CW62_9MICO</name>
<proteinExistence type="inferred from homology"/>
<dbReference type="EMBL" id="BJYX01000001">
    <property type="protein sequence ID" value="GEO28468.1"/>
    <property type="molecule type" value="Genomic_DNA"/>
</dbReference>
<comment type="similarity">
    <text evidence="1">Belongs to the universal stress protein A family.</text>
</comment>
<dbReference type="Proteomes" id="UP000321534">
    <property type="component" value="Unassembled WGS sequence"/>
</dbReference>
<feature type="domain" description="UspA" evidence="2">
    <location>
        <begin position="4"/>
        <end position="134"/>
    </location>
</feature>
<evidence type="ECO:0000256" key="1">
    <source>
        <dbReference type="ARBA" id="ARBA00008791"/>
    </source>
</evidence>
<dbReference type="InterPro" id="IPR006016">
    <property type="entry name" value="UspA"/>
</dbReference>
<protein>
    <recommendedName>
        <fullName evidence="2">UspA domain-containing protein</fullName>
    </recommendedName>
</protein>
<dbReference type="RefSeq" id="WP_147062613.1">
    <property type="nucleotide sequence ID" value="NZ_BAAARO010000025.1"/>
</dbReference>
<evidence type="ECO:0000313" key="4">
    <source>
        <dbReference type="Proteomes" id="UP000321534"/>
    </source>
</evidence>
<evidence type="ECO:0000259" key="2">
    <source>
        <dbReference type="Pfam" id="PF00582"/>
    </source>
</evidence>